<organism evidence="1 2">
    <name type="scientific">Enhygromyxa salina</name>
    <dbReference type="NCBI Taxonomy" id="215803"/>
    <lineage>
        <taxon>Bacteria</taxon>
        <taxon>Pseudomonadati</taxon>
        <taxon>Myxococcota</taxon>
        <taxon>Polyangia</taxon>
        <taxon>Nannocystales</taxon>
        <taxon>Nannocystaceae</taxon>
        <taxon>Enhygromyxa</taxon>
    </lineage>
</organism>
<comment type="caution">
    <text evidence="1">The sequence shown here is derived from an EMBL/GenBank/DDBJ whole genome shotgun (WGS) entry which is preliminary data.</text>
</comment>
<keyword evidence="2" id="KW-1185">Reference proteome</keyword>
<evidence type="ECO:0000313" key="2">
    <source>
        <dbReference type="Proteomes" id="UP000237968"/>
    </source>
</evidence>
<evidence type="ECO:0008006" key="3">
    <source>
        <dbReference type="Google" id="ProtNLM"/>
    </source>
</evidence>
<proteinExistence type="predicted"/>
<gene>
    <name evidence="1" type="ORF">ENSA5_39970</name>
</gene>
<accession>A0A2S9XRC7</accession>
<sequence length="452" mass="50967">MLGSILSLTLALGPGLGAPEDGKRFSPPPIEHGFDLRESWDDIWRRFEDRNGRPDPHGPLLQPAPELQTHEYELTQAVAAHPLYLERDWNLRTRGARVFIHSDDEFSFFNQVRLKEQMPMGSVGALGIRYDRIELREIRSSLVQLAFAFPDIRGTGAFVEIRPIARFEKPDLDIEFAAGWARPHIGQIQARVFLFDPFNNASDALAQNRAVVQDLRVVQRSPSIGVSGESEVFLLPSLRAQAFFGAVLPARASLYYADEDSADVVRTQWSVLGGGWLEWALPVAPLWLGASTTVVTTLQDDHDEFGELVDRLPERESRARVYMLAHLDKDSVGRFVGRLELELAGSFRLTELWKHASQYGSIPRDRSWLGMVRALWMPTKPFGIELGYLVLDRYAPGDNDLATFLTATNHRLSTRFSLAFDPHVRITFGVGWDLDDPDNPYDQGGMSLTARW</sequence>
<dbReference type="Proteomes" id="UP000237968">
    <property type="component" value="Unassembled WGS sequence"/>
</dbReference>
<dbReference type="EMBL" id="PVNK01000171">
    <property type="protein sequence ID" value="PRP95406.1"/>
    <property type="molecule type" value="Genomic_DNA"/>
</dbReference>
<dbReference type="AlphaFoldDB" id="A0A2S9XRC7"/>
<evidence type="ECO:0000313" key="1">
    <source>
        <dbReference type="EMBL" id="PRP95406.1"/>
    </source>
</evidence>
<dbReference type="RefSeq" id="WP_106393294.1">
    <property type="nucleotide sequence ID" value="NZ_PVNK01000171.1"/>
</dbReference>
<protein>
    <recommendedName>
        <fullName evidence="3">Alginate export domain-containing protein</fullName>
    </recommendedName>
</protein>
<dbReference type="OrthoDB" id="5488157at2"/>
<name>A0A2S9XRC7_9BACT</name>
<reference evidence="1 2" key="1">
    <citation type="submission" date="2018-03" db="EMBL/GenBank/DDBJ databases">
        <title>Draft Genome Sequences of the Obligatory Marine Myxobacteria Enhygromyxa salina SWB005.</title>
        <authorList>
            <person name="Poehlein A."/>
            <person name="Moghaddam J.A."/>
            <person name="Harms H."/>
            <person name="Alanjari M."/>
            <person name="Koenig G.M."/>
            <person name="Daniel R."/>
            <person name="Schaeberle T.F."/>
        </authorList>
    </citation>
    <scope>NUCLEOTIDE SEQUENCE [LARGE SCALE GENOMIC DNA]</scope>
    <source>
        <strain evidence="1 2">SWB005</strain>
    </source>
</reference>